<evidence type="ECO:0000256" key="1">
    <source>
        <dbReference type="ARBA" id="ARBA00007613"/>
    </source>
</evidence>
<keyword evidence="2" id="KW-0998">Cell outer membrane</keyword>
<evidence type="ECO:0000256" key="3">
    <source>
        <dbReference type="SAM" id="SignalP"/>
    </source>
</evidence>
<comment type="function">
    <text evidence="2">CyaE is necessary for transport of calmodulin-sensitive adenylate cyclase-hemolysin (cyclolysin).</text>
</comment>
<organism evidence="4 5">
    <name type="scientific">Martelella mangrovi</name>
    <dbReference type="NCBI Taxonomy" id="1397477"/>
    <lineage>
        <taxon>Bacteria</taxon>
        <taxon>Pseudomonadati</taxon>
        <taxon>Pseudomonadota</taxon>
        <taxon>Alphaproteobacteria</taxon>
        <taxon>Hyphomicrobiales</taxon>
        <taxon>Aurantimonadaceae</taxon>
        <taxon>Martelella</taxon>
    </lineage>
</organism>
<feature type="signal peptide" evidence="3">
    <location>
        <begin position="1"/>
        <end position="19"/>
    </location>
</feature>
<keyword evidence="2" id="KW-0472">Membrane</keyword>
<evidence type="ECO:0000313" key="5">
    <source>
        <dbReference type="Proteomes" id="UP001549164"/>
    </source>
</evidence>
<gene>
    <name evidence="4" type="ORF">ABID12_001629</name>
</gene>
<comment type="similarity">
    <text evidence="1 2">Belongs to the outer membrane factor (OMF) (TC 1.B.17) family.</text>
</comment>
<dbReference type="SUPFAM" id="SSF56954">
    <property type="entry name" value="Outer membrane efflux proteins (OEP)"/>
    <property type="match status" value="1"/>
</dbReference>
<dbReference type="EMBL" id="JBEPLY010000004">
    <property type="protein sequence ID" value="MET3599690.1"/>
    <property type="molecule type" value="Genomic_DNA"/>
</dbReference>
<dbReference type="PANTHER" id="PTHR30203:SF29">
    <property type="entry name" value="PROTEIN CYAE"/>
    <property type="match status" value="1"/>
</dbReference>
<feature type="chain" id="PRO_5045689344" description="Protein CyaE" evidence="3">
    <location>
        <begin position="20"/>
        <end position="495"/>
    </location>
</feature>
<dbReference type="InterPro" id="IPR010131">
    <property type="entry name" value="MdtP/NodT-like"/>
</dbReference>
<keyword evidence="3" id="KW-0732">Signal</keyword>
<accession>A0ABV2I9X9</accession>
<comment type="subcellular location">
    <subcellularLocation>
        <location evidence="2">Cell outer membrane</location>
        <topology evidence="2">Peripheral membrane protein</topology>
    </subcellularLocation>
</comment>
<keyword evidence="5" id="KW-1185">Reference proteome</keyword>
<name>A0ABV2I9X9_9HYPH</name>
<protein>
    <recommendedName>
        <fullName evidence="2">Protein CyaE</fullName>
    </recommendedName>
</protein>
<keyword evidence="2" id="KW-0204">Cytolysis</keyword>
<evidence type="ECO:0000256" key="2">
    <source>
        <dbReference type="PIRNR" id="PIRNR001892"/>
    </source>
</evidence>
<proteinExistence type="inferred from homology"/>
<dbReference type="Gene3D" id="1.20.1600.10">
    <property type="entry name" value="Outer membrane efflux proteins (OEP)"/>
    <property type="match status" value="1"/>
</dbReference>
<dbReference type="RefSeq" id="WP_354433787.1">
    <property type="nucleotide sequence ID" value="NZ_JBEPLY010000004.1"/>
</dbReference>
<keyword evidence="2" id="KW-0813">Transport</keyword>
<dbReference type="PROSITE" id="PS51257">
    <property type="entry name" value="PROKAR_LIPOPROTEIN"/>
    <property type="match status" value="1"/>
</dbReference>
<dbReference type="PANTHER" id="PTHR30203">
    <property type="entry name" value="OUTER MEMBRANE CATION EFFLUX PROTEIN"/>
    <property type="match status" value="1"/>
</dbReference>
<evidence type="ECO:0000313" key="4">
    <source>
        <dbReference type="EMBL" id="MET3599690.1"/>
    </source>
</evidence>
<dbReference type="InterPro" id="IPR003423">
    <property type="entry name" value="OMP_efflux"/>
</dbReference>
<dbReference type="PIRSF" id="PIRSF001892">
    <property type="entry name" value="CyaE"/>
    <property type="match status" value="1"/>
</dbReference>
<sequence>MKPIRLSRMAGIIAAVALAALGGCAPDSLSLAPPSPERPWQPAAENTNADDLKTTAQGGRELALSPPVVDTQKTYALPELIDLAQRTNPGTRAAWEQARQAALAVGMAEATYLPVITANVIAGTNDNSAELPVPIGGSAYFDSNIQGVVPFMALQWLALDFGGRSAVVEAAKQASLASNYQFNAMHQKLVFAVTGAYHDYNAARAHTRAASQALSNSRTVLDAVRARRNNGLATSVDQAQAEQIVAQAELGLVQARGTEQDTYQALLGALGISPMSKLKIRDTAGRGLPAPARAPVETMIEIALSKRPDILAGYATLEASRAGVKKAQSDFMPKIGVFGTLSSYETGVTAGGLPTIDNNGLNGNIMVGATIPLYDAGMRDANLKQAKSRVEAAQRNFEQLKDAAAREIVVASNALTTALQANASAVKLRQAAYKTYDSALEAYQNGVGTVSALATAQTGLLEARLAESDAREAAFTAAANLAFVLGSSAATATAR</sequence>
<reference evidence="4 5" key="1">
    <citation type="submission" date="2024-06" db="EMBL/GenBank/DDBJ databases">
        <title>Genomic Encyclopedia of Type Strains, Phase IV (KMG-IV): sequencing the most valuable type-strain genomes for metagenomic binning, comparative biology and taxonomic classification.</title>
        <authorList>
            <person name="Goeker M."/>
        </authorList>
    </citation>
    <scope>NUCLEOTIDE SEQUENCE [LARGE SCALE GENOMIC DNA]</scope>
    <source>
        <strain evidence="4 5">DSM 28102</strain>
    </source>
</reference>
<comment type="caution">
    <text evidence="4">The sequence shown here is derived from an EMBL/GenBank/DDBJ whole genome shotgun (WGS) entry which is preliminary data.</text>
</comment>
<dbReference type="Proteomes" id="UP001549164">
    <property type="component" value="Unassembled WGS sequence"/>
</dbReference>
<dbReference type="InterPro" id="IPR028351">
    <property type="entry name" value="CyaE"/>
</dbReference>
<dbReference type="Pfam" id="PF02321">
    <property type="entry name" value="OEP"/>
    <property type="match status" value="2"/>
</dbReference>
<keyword evidence="2" id="KW-0354">Hemolysis</keyword>